<dbReference type="Proteomes" id="UP000092461">
    <property type="component" value="Unassembled WGS sequence"/>
</dbReference>
<evidence type="ECO:0000313" key="2">
    <source>
        <dbReference type="Proteomes" id="UP000092461"/>
    </source>
</evidence>
<evidence type="ECO:0000313" key="1">
    <source>
        <dbReference type="EnsemblMetazoa" id="LLOJ000374-PA"/>
    </source>
</evidence>
<accession>A0A1B0C8V2</accession>
<proteinExistence type="predicted"/>
<organism evidence="1 2">
    <name type="scientific">Lutzomyia longipalpis</name>
    <name type="common">Sand fly</name>
    <dbReference type="NCBI Taxonomy" id="7200"/>
    <lineage>
        <taxon>Eukaryota</taxon>
        <taxon>Metazoa</taxon>
        <taxon>Ecdysozoa</taxon>
        <taxon>Arthropoda</taxon>
        <taxon>Hexapoda</taxon>
        <taxon>Insecta</taxon>
        <taxon>Pterygota</taxon>
        <taxon>Neoptera</taxon>
        <taxon>Endopterygota</taxon>
        <taxon>Diptera</taxon>
        <taxon>Nematocera</taxon>
        <taxon>Psychodoidea</taxon>
        <taxon>Psychodidae</taxon>
        <taxon>Lutzomyia</taxon>
        <taxon>Lutzomyia</taxon>
    </lineage>
</organism>
<dbReference type="VEuPathDB" id="VectorBase:LLOJ000374"/>
<protein>
    <submittedName>
        <fullName evidence="1">Uncharacterized protein</fullName>
    </submittedName>
</protein>
<dbReference type="EnsemblMetazoa" id="LLOJ000374-RA">
    <property type="protein sequence ID" value="LLOJ000374-PA"/>
    <property type="gene ID" value="LLOJ000374"/>
</dbReference>
<dbReference type="EMBL" id="AJWK01001453">
    <property type="status" value="NOT_ANNOTATED_CDS"/>
    <property type="molecule type" value="Genomic_DNA"/>
</dbReference>
<keyword evidence="2" id="KW-1185">Reference proteome</keyword>
<dbReference type="AlphaFoldDB" id="A0A1B0C8V2"/>
<reference evidence="1" key="1">
    <citation type="submission" date="2020-05" db="UniProtKB">
        <authorList>
            <consortium name="EnsemblMetazoa"/>
        </authorList>
    </citation>
    <scope>IDENTIFICATION</scope>
    <source>
        <strain evidence="1">Jacobina</strain>
    </source>
</reference>
<name>A0A1B0C8V2_LUTLO</name>
<sequence>MAVNPTNYKLSDRTARLTAQEEKMAVNPTNYKLSDRTARLTAQGK</sequence>
<dbReference type="EMBL" id="AJWK01001454">
    <property type="status" value="NOT_ANNOTATED_CDS"/>
    <property type="molecule type" value="Genomic_DNA"/>
</dbReference>